<dbReference type="AlphaFoldDB" id="A0ABD1EAT8"/>
<protein>
    <recommendedName>
        <fullName evidence="3">Winged helix-turn helix domain-containing protein</fullName>
    </recommendedName>
</protein>
<gene>
    <name evidence="1" type="ORF">ABEB36_012956</name>
</gene>
<dbReference type="Proteomes" id="UP001566132">
    <property type="component" value="Unassembled WGS sequence"/>
</dbReference>
<reference evidence="1 2" key="1">
    <citation type="submission" date="2024-05" db="EMBL/GenBank/DDBJ databases">
        <title>Genetic variation in Jamaican populations of the coffee berry borer (Hypothenemus hampei).</title>
        <authorList>
            <person name="Errbii M."/>
            <person name="Myrie A."/>
        </authorList>
    </citation>
    <scope>NUCLEOTIDE SEQUENCE [LARGE SCALE GENOMIC DNA]</scope>
    <source>
        <strain evidence="1">JA-Hopewell-2020-01-JO</strain>
        <tissue evidence="1">Whole body</tissue>
    </source>
</reference>
<organism evidence="1 2">
    <name type="scientific">Hypothenemus hampei</name>
    <name type="common">Coffee berry borer</name>
    <dbReference type="NCBI Taxonomy" id="57062"/>
    <lineage>
        <taxon>Eukaryota</taxon>
        <taxon>Metazoa</taxon>
        <taxon>Ecdysozoa</taxon>
        <taxon>Arthropoda</taxon>
        <taxon>Hexapoda</taxon>
        <taxon>Insecta</taxon>
        <taxon>Pterygota</taxon>
        <taxon>Neoptera</taxon>
        <taxon>Endopterygota</taxon>
        <taxon>Coleoptera</taxon>
        <taxon>Polyphaga</taxon>
        <taxon>Cucujiformia</taxon>
        <taxon>Curculionidae</taxon>
        <taxon>Scolytinae</taxon>
        <taxon>Hypothenemus</taxon>
    </lineage>
</organism>
<name>A0ABD1EAT8_HYPHA</name>
<dbReference type="EMBL" id="JBDJPC010000010">
    <property type="protein sequence ID" value="KAL1490226.1"/>
    <property type="molecule type" value="Genomic_DNA"/>
</dbReference>
<accession>A0ABD1EAT8</accession>
<evidence type="ECO:0000313" key="2">
    <source>
        <dbReference type="Proteomes" id="UP001566132"/>
    </source>
</evidence>
<keyword evidence="2" id="KW-1185">Reference proteome</keyword>
<sequence length="200" mass="23155">MAEQAASYIDDVQNTVSEEEVKFNPNLPGSSTGTVKKNTKGKIIHSGQKIIIYNIYFKYRNEEKLSKTSAVKSTVSDTGISRASVWKIVSEMELTGSVSSPPKHRERKNFYEKLDEDQHNTIRYIVHSFFLRNEPPTLAKVLAAVQENETLPLMGKTSLWHILRKMGFKYEKKGKHPLLVDRPEIILWRRRYINKINTFR</sequence>
<proteinExistence type="predicted"/>
<comment type="caution">
    <text evidence="1">The sequence shown here is derived from an EMBL/GenBank/DDBJ whole genome shotgun (WGS) entry which is preliminary data.</text>
</comment>
<evidence type="ECO:0000313" key="1">
    <source>
        <dbReference type="EMBL" id="KAL1490226.1"/>
    </source>
</evidence>
<evidence type="ECO:0008006" key="3">
    <source>
        <dbReference type="Google" id="ProtNLM"/>
    </source>
</evidence>